<proteinExistence type="predicted"/>
<protein>
    <submittedName>
        <fullName evidence="2">Uncharacterized protein</fullName>
    </submittedName>
</protein>
<evidence type="ECO:0000313" key="1">
    <source>
        <dbReference type="Proteomes" id="UP000887565"/>
    </source>
</evidence>
<name>A0A915K578_ROMCU</name>
<organism evidence="1 2">
    <name type="scientific">Romanomermis culicivorax</name>
    <name type="common">Nematode worm</name>
    <dbReference type="NCBI Taxonomy" id="13658"/>
    <lineage>
        <taxon>Eukaryota</taxon>
        <taxon>Metazoa</taxon>
        <taxon>Ecdysozoa</taxon>
        <taxon>Nematoda</taxon>
        <taxon>Enoplea</taxon>
        <taxon>Dorylaimia</taxon>
        <taxon>Mermithida</taxon>
        <taxon>Mermithoidea</taxon>
        <taxon>Mermithidae</taxon>
        <taxon>Romanomermis</taxon>
    </lineage>
</organism>
<accession>A0A915K578</accession>
<dbReference type="AlphaFoldDB" id="A0A915K578"/>
<sequence length="75" mass="8450">MHIDSFHADEIEVPLCYVLLHTITHLLLTPPAMPTQWREVCLANKAEAAALSFIELAHLLNGINGIKYQEWGVLQ</sequence>
<keyword evidence="1" id="KW-1185">Reference proteome</keyword>
<reference evidence="2" key="1">
    <citation type="submission" date="2022-11" db="UniProtKB">
        <authorList>
            <consortium name="WormBaseParasite"/>
        </authorList>
    </citation>
    <scope>IDENTIFICATION</scope>
</reference>
<dbReference type="WBParaSite" id="nRc.2.0.1.t33010-RA">
    <property type="protein sequence ID" value="nRc.2.0.1.t33010-RA"/>
    <property type="gene ID" value="nRc.2.0.1.g33010"/>
</dbReference>
<dbReference type="Proteomes" id="UP000887565">
    <property type="component" value="Unplaced"/>
</dbReference>
<evidence type="ECO:0000313" key="2">
    <source>
        <dbReference type="WBParaSite" id="nRc.2.0.1.t33010-RA"/>
    </source>
</evidence>